<organism evidence="1 2">
    <name type="scientific">Sporolactobacillus spathodeae</name>
    <dbReference type="NCBI Taxonomy" id="1465502"/>
    <lineage>
        <taxon>Bacteria</taxon>
        <taxon>Bacillati</taxon>
        <taxon>Bacillota</taxon>
        <taxon>Bacilli</taxon>
        <taxon>Bacillales</taxon>
        <taxon>Sporolactobacillaceae</taxon>
        <taxon>Sporolactobacillus</taxon>
    </lineage>
</organism>
<accession>A0ABS2QAK7</accession>
<protein>
    <submittedName>
        <fullName evidence="1">Uncharacterized protein</fullName>
    </submittedName>
</protein>
<evidence type="ECO:0000313" key="1">
    <source>
        <dbReference type="EMBL" id="MBM7658836.1"/>
    </source>
</evidence>
<dbReference type="EMBL" id="JAFBEV010000024">
    <property type="protein sequence ID" value="MBM7658836.1"/>
    <property type="molecule type" value="Genomic_DNA"/>
</dbReference>
<evidence type="ECO:0000313" key="2">
    <source>
        <dbReference type="Proteomes" id="UP000823201"/>
    </source>
</evidence>
<dbReference type="Proteomes" id="UP000823201">
    <property type="component" value="Unassembled WGS sequence"/>
</dbReference>
<proteinExistence type="predicted"/>
<feature type="non-terminal residue" evidence="1">
    <location>
        <position position="1"/>
    </location>
</feature>
<name>A0ABS2QAK7_9BACL</name>
<sequence>LAPSLHFCAKILIFSYLSKKNLAKPSPFSSITLRLLACRGILISVPPSQAGHECFYTLELSSQVQHLMIKGLKRRLPSQTFAWTVIQFIHSLLDSGIGILRQIMPLWKIFAQ</sequence>
<reference evidence="1 2" key="1">
    <citation type="submission" date="2021-01" db="EMBL/GenBank/DDBJ databases">
        <title>Genomic Encyclopedia of Type Strains, Phase IV (KMG-IV): sequencing the most valuable type-strain genomes for metagenomic binning, comparative biology and taxonomic classification.</title>
        <authorList>
            <person name="Goeker M."/>
        </authorList>
    </citation>
    <scope>NUCLEOTIDE SEQUENCE [LARGE SCALE GENOMIC DNA]</scope>
    <source>
        <strain evidence="1 2">DSM 100968</strain>
    </source>
</reference>
<gene>
    <name evidence="1" type="ORF">JOC27_002299</name>
</gene>
<comment type="caution">
    <text evidence="1">The sequence shown here is derived from an EMBL/GenBank/DDBJ whole genome shotgun (WGS) entry which is preliminary data.</text>
</comment>
<keyword evidence="2" id="KW-1185">Reference proteome</keyword>